<dbReference type="InterPro" id="IPR002645">
    <property type="entry name" value="STAS_dom"/>
</dbReference>
<comment type="caution">
    <text evidence="2">The sequence shown here is derived from an EMBL/GenBank/DDBJ whole genome shotgun (WGS) entry which is preliminary data.</text>
</comment>
<proteinExistence type="predicted"/>
<feature type="domain" description="STAS" evidence="1">
    <location>
        <begin position="29"/>
        <end position="78"/>
    </location>
</feature>
<evidence type="ECO:0000313" key="2">
    <source>
        <dbReference type="EMBL" id="RSD11508.1"/>
    </source>
</evidence>
<dbReference type="PROSITE" id="PS50801">
    <property type="entry name" value="STAS"/>
    <property type="match status" value="1"/>
</dbReference>
<protein>
    <submittedName>
        <fullName evidence="2">STAS domain-containing protein</fullName>
    </submittedName>
</protein>
<evidence type="ECO:0000313" key="3">
    <source>
        <dbReference type="Proteomes" id="UP000267081"/>
    </source>
</evidence>
<accession>A0A3R9DZ49</accession>
<dbReference type="SUPFAM" id="SSF52091">
    <property type="entry name" value="SpoIIaa-like"/>
    <property type="match status" value="1"/>
</dbReference>
<reference evidence="2 3" key="1">
    <citation type="submission" date="2018-12" db="EMBL/GenBank/DDBJ databases">
        <title>Amycolatopsis eburnea sp. nov. actinomycete associate with arbuscular mycorrhiza fungal spore.</title>
        <authorList>
            <person name="Lumyong S."/>
            <person name="Chaiya L."/>
        </authorList>
    </citation>
    <scope>NUCLEOTIDE SEQUENCE [LARGE SCALE GENOMIC DNA]</scope>
    <source>
        <strain evidence="2 3">GLM-1</strain>
    </source>
</reference>
<dbReference type="EMBL" id="RSEC01000059">
    <property type="protein sequence ID" value="RSD11508.1"/>
    <property type="molecule type" value="Genomic_DNA"/>
</dbReference>
<name>A0A3R9DZ49_9PSEU</name>
<dbReference type="AlphaFoldDB" id="A0A3R9DZ49"/>
<dbReference type="InterPro" id="IPR036513">
    <property type="entry name" value="STAS_dom_sf"/>
</dbReference>
<dbReference type="Proteomes" id="UP000267081">
    <property type="component" value="Unassembled WGS sequence"/>
</dbReference>
<evidence type="ECO:0000259" key="1">
    <source>
        <dbReference type="PROSITE" id="PS50801"/>
    </source>
</evidence>
<dbReference type="Gene3D" id="3.30.750.24">
    <property type="entry name" value="STAS domain"/>
    <property type="match status" value="1"/>
</dbReference>
<sequence length="124" mass="13023">MTEPGPGEEKPGRQEVRMTLRSVLLGDEVILSVDGVFDGGLAPTYHQAVEDAFAAQVRRVVVDLVQATAVDGGGIAVLAATAAGCAARETQLIIAMPRGVEAVITDPAQVRLLLRSFEPWQDAG</sequence>
<gene>
    <name evidence="2" type="ORF">EIY87_32475</name>
</gene>
<dbReference type="Pfam" id="PF01740">
    <property type="entry name" value="STAS"/>
    <property type="match status" value="1"/>
</dbReference>
<organism evidence="2 3">
    <name type="scientific">Amycolatopsis eburnea</name>
    <dbReference type="NCBI Taxonomy" id="2267691"/>
    <lineage>
        <taxon>Bacteria</taxon>
        <taxon>Bacillati</taxon>
        <taxon>Actinomycetota</taxon>
        <taxon>Actinomycetes</taxon>
        <taxon>Pseudonocardiales</taxon>
        <taxon>Pseudonocardiaceae</taxon>
        <taxon>Amycolatopsis</taxon>
    </lineage>
</organism>
<keyword evidence="3" id="KW-1185">Reference proteome</keyword>